<dbReference type="EnsemblMetazoa" id="XM_019999665.1">
    <property type="protein sequence ID" value="XP_019855224.1"/>
    <property type="gene ID" value="LOC109584086"/>
</dbReference>
<dbReference type="eggNOG" id="ENOG502QSMG">
    <property type="taxonomic scope" value="Eukaryota"/>
</dbReference>
<evidence type="ECO:0000256" key="1">
    <source>
        <dbReference type="SAM" id="MobiDB-lite"/>
    </source>
</evidence>
<dbReference type="InterPro" id="IPR001584">
    <property type="entry name" value="Integrase_cat-core"/>
</dbReference>
<dbReference type="InParanoid" id="A0A1X7UB86"/>
<dbReference type="KEGG" id="aqu:109584086"/>
<dbReference type="Pfam" id="PF24764">
    <property type="entry name" value="rva_4"/>
    <property type="match status" value="1"/>
</dbReference>
<dbReference type="PANTHER" id="PTHR46791:SF5">
    <property type="entry name" value="CLR5 DOMAIN-CONTAINING PROTEIN-RELATED"/>
    <property type="match status" value="1"/>
</dbReference>
<dbReference type="GO" id="GO:0003676">
    <property type="term" value="F:nucleic acid binding"/>
    <property type="evidence" value="ECO:0007669"/>
    <property type="project" value="InterPro"/>
</dbReference>
<dbReference type="InterPro" id="IPR012337">
    <property type="entry name" value="RNaseH-like_sf"/>
</dbReference>
<accession>A0A1X7UB86</accession>
<evidence type="ECO:0000313" key="4">
    <source>
        <dbReference type="Proteomes" id="UP000007879"/>
    </source>
</evidence>
<sequence length="204" mass="23437">MASIDSTEESGPAKGRPKVHIDRERVEHLRSLKFMWEDIGNLLGVSSKTIQRRSKEWEKKSFTEISDADLDALISEVLQQFPHYGEAMIRGHLHSQKVLIQRARMREAIYRVRGRHTIAHPIHHRTYSVSGPNALWHLDGNHKLIKWRLVVHGCVDGFTRLITFLKCSNNNRSDTVLECFINASAEYGLPSRVRTDYGGENVRV</sequence>
<dbReference type="OrthoDB" id="2686689at2759"/>
<keyword evidence="4" id="KW-1185">Reference proteome</keyword>
<dbReference type="Gene3D" id="3.30.420.10">
    <property type="entry name" value="Ribonuclease H-like superfamily/Ribonuclease H"/>
    <property type="match status" value="1"/>
</dbReference>
<dbReference type="AlphaFoldDB" id="A0A1X7UB86"/>
<evidence type="ECO:0000259" key="2">
    <source>
        <dbReference type="PROSITE" id="PS50994"/>
    </source>
</evidence>
<name>A0A1X7UB86_AMPQE</name>
<reference evidence="3" key="2">
    <citation type="submission" date="2017-05" db="UniProtKB">
        <authorList>
            <consortium name="EnsemblMetazoa"/>
        </authorList>
    </citation>
    <scope>IDENTIFICATION</scope>
</reference>
<dbReference type="PANTHER" id="PTHR46791">
    <property type="entry name" value="EXPRESSED PROTEIN"/>
    <property type="match status" value="1"/>
</dbReference>
<dbReference type="PROSITE" id="PS50994">
    <property type="entry name" value="INTEGRASE"/>
    <property type="match status" value="1"/>
</dbReference>
<dbReference type="EnsemblMetazoa" id="XM_019999666.1">
    <property type="protein sequence ID" value="XP_019855225.1"/>
    <property type="gene ID" value="LOC109584086"/>
</dbReference>
<dbReference type="GO" id="GO:0015074">
    <property type="term" value="P:DNA integration"/>
    <property type="evidence" value="ECO:0007669"/>
    <property type="project" value="InterPro"/>
</dbReference>
<organism evidence="3">
    <name type="scientific">Amphimedon queenslandica</name>
    <name type="common">Sponge</name>
    <dbReference type="NCBI Taxonomy" id="400682"/>
    <lineage>
        <taxon>Eukaryota</taxon>
        <taxon>Metazoa</taxon>
        <taxon>Porifera</taxon>
        <taxon>Demospongiae</taxon>
        <taxon>Heteroscleromorpha</taxon>
        <taxon>Haplosclerida</taxon>
        <taxon>Niphatidae</taxon>
        <taxon>Amphimedon</taxon>
    </lineage>
</organism>
<evidence type="ECO:0000313" key="3">
    <source>
        <dbReference type="EnsemblMetazoa" id="Aqu2.1.24929_001"/>
    </source>
</evidence>
<feature type="domain" description="Integrase catalytic" evidence="2">
    <location>
        <begin position="128"/>
        <end position="204"/>
    </location>
</feature>
<proteinExistence type="predicted"/>
<reference evidence="4" key="1">
    <citation type="journal article" date="2010" name="Nature">
        <title>The Amphimedon queenslandica genome and the evolution of animal complexity.</title>
        <authorList>
            <person name="Srivastava M."/>
            <person name="Simakov O."/>
            <person name="Chapman J."/>
            <person name="Fahey B."/>
            <person name="Gauthier M.E."/>
            <person name="Mitros T."/>
            <person name="Richards G.S."/>
            <person name="Conaco C."/>
            <person name="Dacre M."/>
            <person name="Hellsten U."/>
            <person name="Larroux C."/>
            <person name="Putnam N.H."/>
            <person name="Stanke M."/>
            <person name="Adamska M."/>
            <person name="Darling A."/>
            <person name="Degnan S.M."/>
            <person name="Oakley T.H."/>
            <person name="Plachetzki D.C."/>
            <person name="Zhai Y."/>
            <person name="Adamski M."/>
            <person name="Calcino A."/>
            <person name="Cummins S.F."/>
            <person name="Goodstein D.M."/>
            <person name="Harris C."/>
            <person name="Jackson D.J."/>
            <person name="Leys S.P."/>
            <person name="Shu S."/>
            <person name="Woodcroft B.J."/>
            <person name="Vervoort M."/>
            <person name="Kosik K.S."/>
            <person name="Manning G."/>
            <person name="Degnan B.M."/>
            <person name="Rokhsar D.S."/>
        </authorList>
    </citation>
    <scope>NUCLEOTIDE SEQUENCE [LARGE SCALE GENOMIC DNA]</scope>
</reference>
<dbReference type="InterPro" id="IPR058913">
    <property type="entry name" value="Integrase_dom_put"/>
</dbReference>
<dbReference type="STRING" id="400682.A0A1X7UB86"/>
<dbReference type="InterPro" id="IPR036397">
    <property type="entry name" value="RNaseH_sf"/>
</dbReference>
<dbReference type="SUPFAM" id="SSF53098">
    <property type="entry name" value="Ribonuclease H-like"/>
    <property type="match status" value="1"/>
</dbReference>
<dbReference type="EnsemblMetazoa" id="Aqu2.1.24929_001">
    <property type="protein sequence ID" value="Aqu2.1.24929_001"/>
    <property type="gene ID" value="Aqu2.1.24929"/>
</dbReference>
<feature type="region of interest" description="Disordered" evidence="1">
    <location>
        <begin position="1"/>
        <end position="21"/>
    </location>
</feature>
<dbReference type="Proteomes" id="UP000007879">
    <property type="component" value="Unassembled WGS sequence"/>
</dbReference>
<protein>
    <recommendedName>
        <fullName evidence="2">Integrase catalytic domain-containing protein</fullName>
    </recommendedName>
</protein>
<gene>
    <name evidence="3" type="primary">109584086</name>
</gene>